<dbReference type="KEGG" id="ehx:EMIHUDRAFT_238461"/>
<dbReference type="GeneID" id="17269977"/>
<proteinExistence type="predicted"/>
<keyword evidence="2" id="KW-1185">Reference proteome</keyword>
<evidence type="ECO:0000313" key="2">
    <source>
        <dbReference type="Proteomes" id="UP000013827"/>
    </source>
</evidence>
<dbReference type="AlphaFoldDB" id="A0A0D3JLP2"/>
<dbReference type="PaxDb" id="2903-EOD24427"/>
<dbReference type="RefSeq" id="XP_005776856.1">
    <property type="nucleotide sequence ID" value="XM_005776799.1"/>
</dbReference>
<reference evidence="1" key="2">
    <citation type="submission" date="2024-10" db="UniProtKB">
        <authorList>
            <consortium name="EnsemblProtists"/>
        </authorList>
    </citation>
    <scope>IDENTIFICATION</scope>
</reference>
<dbReference type="Proteomes" id="UP000013827">
    <property type="component" value="Unassembled WGS sequence"/>
</dbReference>
<dbReference type="EnsemblProtists" id="EOD24427">
    <property type="protein sequence ID" value="EOD24427"/>
    <property type="gene ID" value="EMIHUDRAFT_238461"/>
</dbReference>
<accession>A0A0D3JLP2</accession>
<reference evidence="2" key="1">
    <citation type="journal article" date="2013" name="Nature">
        <title>Pan genome of the phytoplankton Emiliania underpins its global distribution.</title>
        <authorList>
            <person name="Read B.A."/>
            <person name="Kegel J."/>
            <person name="Klute M.J."/>
            <person name="Kuo A."/>
            <person name="Lefebvre S.C."/>
            <person name="Maumus F."/>
            <person name="Mayer C."/>
            <person name="Miller J."/>
            <person name="Monier A."/>
            <person name="Salamov A."/>
            <person name="Young J."/>
            <person name="Aguilar M."/>
            <person name="Claverie J.M."/>
            <person name="Frickenhaus S."/>
            <person name="Gonzalez K."/>
            <person name="Herman E.K."/>
            <person name="Lin Y.C."/>
            <person name="Napier J."/>
            <person name="Ogata H."/>
            <person name="Sarno A.F."/>
            <person name="Shmutz J."/>
            <person name="Schroeder D."/>
            <person name="de Vargas C."/>
            <person name="Verret F."/>
            <person name="von Dassow P."/>
            <person name="Valentin K."/>
            <person name="Van de Peer Y."/>
            <person name="Wheeler G."/>
            <person name="Dacks J.B."/>
            <person name="Delwiche C.F."/>
            <person name="Dyhrman S.T."/>
            <person name="Glockner G."/>
            <person name="John U."/>
            <person name="Richards T."/>
            <person name="Worden A.Z."/>
            <person name="Zhang X."/>
            <person name="Grigoriev I.V."/>
            <person name="Allen A.E."/>
            <person name="Bidle K."/>
            <person name="Borodovsky M."/>
            <person name="Bowler C."/>
            <person name="Brownlee C."/>
            <person name="Cock J.M."/>
            <person name="Elias M."/>
            <person name="Gladyshev V.N."/>
            <person name="Groth M."/>
            <person name="Guda C."/>
            <person name="Hadaegh A."/>
            <person name="Iglesias-Rodriguez M.D."/>
            <person name="Jenkins J."/>
            <person name="Jones B.M."/>
            <person name="Lawson T."/>
            <person name="Leese F."/>
            <person name="Lindquist E."/>
            <person name="Lobanov A."/>
            <person name="Lomsadze A."/>
            <person name="Malik S.B."/>
            <person name="Marsh M.E."/>
            <person name="Mackinder L."/>
            <person name="Mock T."/>
            <person name="Mueller-Roeber B."/>
            <person name="Pagarete A."/>
            <person name="Parker M."/>
            <person name="Probert I."/>
            <person name="Quesneville H."/>
            <person name="Raines C."/>
            <person name="Rensing S.A."/>
            <person name="Riano-Pachon D.M."/>
            <person name="Richier S."/>
            <person name="Rokitta S."/>
            <person name="Shiraiwa Y."/>
            <person name="Soanes D.M."/>
            <person name="van der Giezen M."/>
            <person name="Wahlund T.M."/>
            <person name="Williams B."/>
            <person name="Wilson W."/>
            <person name="Wolfe G."/>
            <person name="Wurch L.L."/>
        </authorList>
    </citation>
    <scope>NUCLEOTIDE SEQUENCE</scope>
</reference>
<dbReference type="HOGENOM" id="CLU_3145624_0_0_1"/>
<name>A0A0D3JLP2_EMIH1</name>
<protein>
    <submittedName>
        <fullName evidence="1">Uncharacterized protein</fullName>
    </submittedName>
</protein>
<evidence type="ECO:0000313" key="1">
    <source>
        <dbReference type="EnsemblProtists" id="EOD24427"/>
    </source>
</evidence>
<organism evidence="1 2">
    <name type="scientific">Emiliania huxleyi (strain CCMP1516)</name>
    <dbReference type="NCBI Taxonomy" id="280463"/>
    <lineage>
        <taxon>Eukaryota</taxon>
        <taxon>Haptista</taxon>
        <taxon>Haptophyta</taxon>
        <taxon>Prymnesiophyceae</taxon>
        <taxon>Isochrysidales</taxon>
        <taxon>Noelaerhabdaceae</taxon>
        <taxon>Emiliania</taxon>
    </lineage>
</organism>
<sequence length="49" mass="5630">MAQMYGVPEFFVTFTANETWALWLRLDSSWSDLWALPALGTGHRLAWVS</sequence>